<dbReference type="AlphaFoldDB" id="A0A0F9K154"/>
<dbReference type="SUPFAM" id="SSF47413">
    <property type="entry name" value="lambda repressor-like DNA-binding domains"/>
    <property type="match status" value="1"/>
</dbReference>
<protein>
    <recommendedName>
        <fullName evidence="2">HTH cro/C1-type domain-containing protein</fullName>
    </recommendedName>
</protein>
<evidence type="ECO:0008006" key="2">
    <source>
        <dbReference type="Google" id="ProtNLM"/>
    </source>
</evidence>
<reference evidence="1" key="1">
    <citation type="journal article" date="2015" name="Nature">
        <title>Complex archaea that bridge the gap between prokaryotes and eukaryotes.</title>
        <authorList>
            <person name="Spang A."/>
            <person name="Saw J.H."/>
            <person name="Jorgensen S.L."/>
            <person name="Zaremba-Niedzwiedzka K."/>
            <person name="Martijn J."/>
            <person name="Lind A.E."/>
            <person name="van Eijk R."/>
            <person name="Schleper C."/>
            <person name="Guy L."/>
            <person name="Ettema T.J."/>
        </authorList>
    </citation>
    <scope>NUCLEOTIDE SEQUENCE</scope>
</reference>
<proteinExistence type="predicted"/>
<gene>
    <name evidence="1" type="ORF">LCGC14_1691560</name>
</gene>
<organism evidence="1">
    <name type="scientific">marine sediment metagenome</name>
    <dbReference type="NCBI Taxonomy" id="412755"/>
    <lineage>
        <taxon>unclassified sequences</taxon>
        <taxon>metagenomes</taxon>
        <taxon>ecological metagenomes</taxon>
    </lineage>
</organism>
<dbReference type="InterPro" id="IPR010982">
    <property type="entry name" value="Lambda_DNA-bd_dom_sf"/>
</dbReference>
<name>A0A0F9K154_9ZZZZ</name>
<comment type="caution">
    <text evidence="1">The sequence shown here is derived from an EMBL/GenBank/DDBJ whole genome shotgun (WGS) entry which is preliminary data.</text>
</comment>
<dbReference type="EMBL" id="LAZR01014803">
    <property type="protein sequence ID" value="KKM15883.1"/>
    <property type="molecule type" value="Genomic_DNA"/>
</dbReference>
<sequence>MSMGLYEMTDVKLQDPLFFKYRRDWLQEMTGYSKGYLSRVATGNIPRSRAFVERVCFRLGLPESELFLPSDREK</sequence>
<accession>A0A0F9K154</accession>
<dbReference type="GO" id="GO:0003677">
    <property type="term" value="F:DNA binding"/>
    <property type="evidence" value="ECO:0007669"/>
    <property type="project" value="InterPro"/>
</dbReference>
<evidence type="ECO:0000313" key="1">
    <source>
        <dbReference type="EMBL" id="KKM15883.1"/>
    </source>
</evidence>